<dbReference type="GO" id="GO:1990904">
    <property type="term" value="C:ribonucleoprotein complex"/>
    <property type="evidence" value="ECO:0007669"/>
    <property type="project" value="UniProtKB-KW"/>
</dbReference>
<keyword evidence="3 7" id="KW-0694">RNA-binding</keyword>
<dbReference type="RefSeq" id="WP_109188272.1">
    <property type="nucleotide sequence ID" value="NZ_BMYA01000001.1"/>
</dbReference>
<keyword evidence="2 7" id="KW-0699">rRNA-binding</keyword>
<dbReference type="InterPro" id="IPR020594">
    <property type="entry name" value="Ribosomal_bL9_bac/chp"/>
</dbReference>
<dbReference type="SUPFAM" id="SSF55658">
    <property type="entry name" value="L9 N-domain-like"/>
    <property type="match status" value="1"/>
</dbReference>
<dbReference type="GO" id="GO:0005840">
    <property type="term" value="C:ribosome"/>
    <property type="evidence" value="ECO:0007669"/>
    <property type="project" value="UniProtKB-KW"/>
</dbReference>
<evidence type="ECO:0000256" key="5">
    <source>
        <dbReference type="ARBA" id="ARBA00023274"/>
    </source>
</evidence>
<evidence type="ECO:0000256" key="6">
    <source>
        <dbReference type="ARBA" id="ARBA00035292"/>
    </source>
</evidence>
<evidence type="ECO:0000313" key="10">
    <source>
        <dbReference type="Proteomes" id="UP000245020"/>
    </source>
</evidence>
<reference evidence="10" key="1">
    <citation type="submission" date="2018-05" db="EMBL/GenBank/DDBJ databases">
        <title>Ignatzschineria dubaiensis sp. nov., isolated from necrotic foot tissues of dromedaries (Camelus dromedarius) and associated maggots in Dubai, United Arab Emirates.</title>
        <authorList>
            <person name="Tsang C.C."/>
            <person name="Tang J.Y.M."/>
            <person name="Fong J.Y.H."/>
            <person name="Kinne J."/>
            <person name="Lee H.H."/>
            <person name="Joseph M."/>
            <person name="Jose S."/>
            <person name="Schuster R.K."/>
            <person name="Tang Y."/>
            <person name="Sivakumar S."/>
            <person name="Chen J.H.K."/>
            <person name="Teng J.L.L."/>
            <person name="Lau S.K.P."/>
            <person name="Wernery U."/>
            <person name="Woo P.C.Y."/>
        </authorList>
    </citation>
    <scope>NUCLEOTIDE SEQUENCE [LARGE SCALE GENOMIC DNA]</scope>
    <source>
        <strain evidence="10">KCTC 22644</strain>
    </source>
</reference>
<evidence type="ECO:0000256" key="4">
    <source>
        <dbReference type="ARBA" id="ARBA00022980"/>
    </source>
</evidence>
<dbReference type="NCBIfam" id="TIGR00158">
    <property type="entry name" value="L9"/>
    <property type="match status" value="1"/>
</dbReference>
<protein>
    <recommendedName>
        <fullName evidence="6 7">Large ribosomal subunit protein bL9</fullName>
    </recommendedName>
</protein>
<keyword evidence="4 7" id="KW-0689">Ribosomal protein</keyword>
<dbReference type="Proteomes" id="UP000245020">
    <property type="component" value="Unassembled WGS sequence"/>
</dbReference>
<dbReference type="InterPro" id="IPR036791">
    <property type="entry name" value="Ribosomal_bL9_C_sf"/>
</dbReference>
<comment type="similarity">
    <text evidence="1 7">Belongs to the bacterial ribosomal protein bL9 family.</text>
</comment>
<comment type="function">
    <text evidence="7">Binds to the 23S rRNA.</text>
</comment>
<dbReference type="PANTHER" id="PTHR21368">
    <property type="entry name" value="50S RIBOSOMAL PROTEIN L9"/>
    <property type="match status" value="1"/>
</dbReference>
<dbReference type="OrthoDB" id="9788336at2"/>
<keyword evidence="5 7" id="KW-0687">Ribonucleoprotein</keyword>
<dbReference type="HAMAP" id="MF_00503">
    <property type="entry name" value="Ribosomal_bL9"/>
    <property type="match status" value="1"/>
</dbReference>
<evidence type="ECO:0000256" key="1">
    <source>
        <dbReference type="ARBA" id="ARBA00010605"/>
    </source>
</evidence>
<dbReference type="GO" id="GO:0006412">
    <property type="term" value="P:translation"/>
    <property type="evidence" value="ECO:0007669"/>
    <property type="project" value="UniProtKB-UniRule"/>
</dbReference>
<dbReference type="InterPro" id="IPR000244">
    <property type="entry name" value="Ribosomal_bL9"/>
</dbReference>
<dbReference type="EMBL" id="QEWQ01000001">
    <property type="protein sequence ID" value="PWD81637.1"/>
    <property type="molecule type" value="Genomic_DNA"/>
</dbReference>
<dbReference type="AlphaFoldDB" id="A0A2U2AG90"/>
<evidence type="ECO:0000259" key="8">
    <source>
        <dbReference type="PROSITE" id="PS00651"/>
    </source>
</evidence>
<keyword evidence="10" id="KW-1185">Reference proteome</keyword>
<dbReference type="InterPro" id="IPR036935">
    <property type="entry name" value="Ribosomal_bL9_N_sf"/>
</dbReference>
<dbReference type="FunFam" id="3.40.5.10:FF:000003">
    <property type="entry name" value="50S ribosomal protein L9"/>
    <property type="match status" value="1"/>
</dbReference>
<dbReference type="InterPro" id="IPR020070">
    <property type="entry name" value="Ribosomal_bL9_N"/>
</dbReference>
<organism evidence="9 10">
    <name type="scientific">Ignatzschineria ureiclastica</name>
    <dbReference type="NCBI Taxonomy" id="472582"/>
    <lineage>
        <taxon>Bacteria</taxon>
        <taxon>Pseudomonadati</taxon>
        <taxon>Pseudomonadota</taxon>
        <taxon>Gammaproteobacteria</taxon>
        <taxon>Cardiobacteriales</taxon>
        <taxon>Ignatzschineriaceae</taxon>
        <taxon>Ignatzschineria</taxon>
    </lineage>
</organism>
<dbReference type="Pfam" id="PF01281">
    <property type="entry name" value="Ribosomal_L9_N"/>
    <property type="match status" value="1"/>
</dbReference>
<feature type="domain" description="Ribosomal protein L9" evidence="8">
    <location>
        <begin position="13"/>
        <end position="40"/>
    </location>
</feature>
<dbReference type="Gene3D" id="3.40.5.10">
    <property type="entry name" value="Ribosomal protein L9, N-terminal domain"/>
    <property type="match status" value="1"/>
</dbReference>
<sequence>MKVILLEKIENLGSLGDTVDVKPGYARNYLLPQGKATEATPANIERFEARRAELEMKQADLLASATARGEKLSGLVMTVAANAGSEGRLFGSVTAQDIATHITEAGVPVDRKEVRINDGAIRHLGEHIVTLHLHADVNVEITVNVIAE</sequence>
<dbReference type="GO" id="GO:0019843">
    <property type="term" value="F:rRNA binding"/>
    <property type="evidence" value="ECO:0007669"/>
    <property type="project" value="UniProtKB-UniRule"/>
</dbReference>
<dbReference type="InterPro" id="IPR009027">
    <property type="entry name" value="Ribosomal_bL9/RNase_H1_N"/>
</dbReference>
<name>A0A2U2AG90_9GAMM</name>
<dbReference type="Gene3D" id="3.10.430.100">
    <property type="entry name" value="Ribosomal protein L9, C-terminal domain"/>
    <property type="match status" value="1"/>
</dbReference>
<evidence type="ECO:0000256" key="2">
    <source>
        <dbReference type="ARBA" id="ARBA00022730"/>
    </source>
</evidence>
<comment type="caution">
    <text evidence="9">The sequence shown here is derived from an EMBL/GenBank/DDBJ whole genome shotgun (WGS) entry which is preliminary data.</text>
</comment>
<evidence type="ECO:0000256" key="3">
    <source>
        <dbReference type="ARBA" id="ARBA00022884"/>
    </source>
</evidence>
<gene>
    <name evidence="7" type="primary">rplI</name>
    <name evidence="9" type="ORF">DC083_00065</name>
</gene>
<dbReference type="InterPro" id="IPR020069">
    <property type="entry name" value="Ribosomal_bL9_C"/>
</dbReference>
<dbReference type="SUPFAM" id="SSF55653">
    <property type="entry name" value="Ribosomal protein L9 C-domain"/>
    <property type="match status" value="1"/>
</dbReference>
<evidence type="ECO:0000313" key="9">
    <source>
        <dbReference type="EMBL" id="PWD81637.1"/>
    </source>
</evidence>
<dbReference type="GO" id="GO:0003735">
    <property type="term" value="F:structural constituent of ribosome"/>
    <property type="evidence" value="ECO:0007669"/>
    <property type="project" value="InterPro"/>
</dbReference>
<dbReference type="PROSITE" id="PS00651">
    <property type="entry name" value="RIBOSOMAL_L9"/>
    <property type="match status" value="1"/>
</dbReference>
<accession>A0A2U2AG90</accession>
<proteinExistence type="inferred from homology"/>
<dbReference type="Pfam" id="PF03948">
    <property type="entry name" value="Ribosomal_L9_C"/>
    <property type="match status" value="1"/>
</dbReference>
<evidence type="ECO:0000256" key="7">
    <source>
        <dbReference type="HAMAP-Rule" id="MF_00503"/>
    </source>
</evidence>